<dbReference type="GO" id="GO:0061157">
    <property type="term" value="P:mRNA destabilization"/>
    <property type="evidence" value="ECO:0007669"/>
    <property type="project" value="TreeGrafter"/>
</dbReference>
<dbReference type="VEuPathDB" id="VectorBase:BGLAX_047820"/>
<keyword evidence="3" id="KW-0694">RNA-binding</keyword>
<dbReference type="Proteomes" id="UP000076420">
    <property type="component" value="Unassembled WGS sequence"/>
</dbReference>
<dbReference type="PANTHER" id="PTHR12357:SF89">
    <property type="entry name" value="YTH DOMAIN-CONTAINING FAMILY PROTEIN"/>
    <property type="match status" value="1"/>
</dbReference>
<dbReference type="STRING" id="6526.A0A2C9JUD0"/>
<comment type="subcellular location">
    <subcellularLocation>
        <location evidence="1">Cytoplasm</location>
    </subcellularLocation>
</comment>
<gene>
    <name evidence="6" type="primary">106068644</name>
</gene>
<dbReference type="KEGG" id="bgt:106068644"/>
<dbReference type="VEuPathDB" id="VectorBase:BGLB008206"/>
<feature type="compositionally biased region" description="Low complexity" evidence="4">
    <location>
        <begin position="371"/>
        <end position="386"/>
    </location>
</feature>
<feature type="compositionally biased region" description="Polar residues" evidence="4">
    <location>
        <begin position="360"/>
        <end position="370"/>
    </location>
</feature>
<dbReference type="CDD" id="cd21134">
    <property type="entry name" value="YTH"/>
    <property type="match status" value="1"/>
</dbReference>
<feature type="region of interest" description="Disordered" evidence="4">
    <location>
        <begin position="534"/>
        <end position="555"/>
    </location>
</feature>
<feature type="compositionally biased region" description="Low complexity" evidence="4">
    <location>
        <begin position="255"/>
        <end position="266"/>
    </location>
</feature>
<feature type="region of interest" description="Disordered" evidence="4">
    <location>
        <begin position="582"/>
        <end position="659"/>
    </location>
</feature>
<feature type="compositionally biased region" description="Low complexity" evidence="4">
    <location>
        <begin position="394"/>
        <end position="406"/>
    </location>
</feature>
<feature type="compositionally biased region" description="Gly residues" evidence="4">
    <location>
        <begin position="647"/>
        <end position="659"/>
    </location>
</feature>
<feature type="region of interest" description="Disordered" evidence="4">
    <location>
        <begin position="1"/>
        <end position="46"/>
    </location>
</feature>
<feature type="domain" description="YTH" evidence="5">
    <location>
        <begin position="428"/>
        <end position="562"/>
    </location>
</feature>
<proteinExistence type="predicted"/>
<dbReference type="InterPro" id="IPR007275">
    <property type="entry name" value="YTH_domain"/>
</dbReference>
<keyword evidence="2" id="KW-0963">Cytoplasm</keyword>
<evidence type="ECO:0000256" key="1">
    <source>
        <dbReference type="ARBA" id="ARBA00004496"/>
    </source>
</evidence>
<evidence type="ECO:0000259" key="5">
    <source>
        <dbReference type="PROSITE" id="PS50882"/>
    </source>
</evidence>
<dbReference type="PANTHER" id="PTHR12357">
    <property type="entry name" value="YTH YT521-B HOMOLOGY DOMAIN-CONTAINING"/>
    <property type="match status" value="1"/>
</dbReference>
<accession>A0A2C9JUD0</accession>
<feature type="compositionally biased region" description="Basic and acidic residues" evidence="4">
    <location>
        <begin position="546"/>
        <end position="555"/>
    </location>
</feature>
<evidence type="ECO:0000256" key="2">
    <source>
        <dbReference type="ARBA" id="ARBA00022490"/>
    </source>
</evidence>
<feature type="compositionally biased region" description="Basic and acidic residues" evidence="4">
    <location>
        <begin position="582"/>
        <end position="646"/>
    </location>
</feature>
<evidence type="ECO:0000256" key="4">
    <source>
        <dbReference type="SAM" id="MobiDB-lite"/>
    </source>
</evidence>
<feature type="compositionally biased region" description="Polar residues" evidence="4">
    <location>
        <begin position="1"/>
        <end position="18"/>
    </location>
</feature>
<evidence type="ECO:0000256" key="3">
    <source>
        <dbReference type="ARBA" id="ARBA00022884"/>
    </source>
</evidence>
<dbReference type="GO" id="GO:0005737">
    <property type="term" value="C:cytoplasm"/>
    <property type="evidence" value="ECO:0007669"/>
    <property type="project" value="UniProtKB-SubCell"/>
</dbReference>
<dbReference type="OrthoDB" id="306690at2759"/>
<evidence type="ECO:0000313" key="7">
    <source>
        <dbReference type="Proteomes" id="UP000076420"/>
    </source>
</evidence>
<dbReference type="FunFam" id="3.10.590.10:FF:000001">
    <property type="entry name" value="YTH domain family 1, isoform CRA_a"/>
    <property type="match status" value="1"/>
</dbReference>
<dbReference type="InterPro" id="IPR045168">
    <property type="entry name" value="YTH_prot"/>
</dbReference>
<evidence type="ECO:0000313" key="6">
    <source>
        <dbReference type="EnsemblMetazoa" id="BGLB008206-PB"/>
    </source>
</evidence>
<organism evidence="6 7">
    <name type="scientific">Biomphalaria glabrata</name>
    <name type="common">Bloodfluke planorb</name>
    <name type="synonym">Freshwater snail</name>
    <dbReference type="NCBI Taxonomy" id="6526"/>
    <lineage>
        <taxon>Eukaryota</taxon>
        <taxon>Metazoa</taxon>
        <taxon>Spiralia</taxon>
        <taxon>Lophotrochozoa</taxon>
        <taxon>Mollusca</taxon>
        <taxon>Gastropoda</taxon>
        <taxon>Heterobranchia</taxon>
        <taxon>Euthyneura</taxon>
        <taxon>Panpulmonata</taxon>
        <taxon>Hygrophila</taxon>
        <taxon>Lymnaeoidea</taxon>
        <taxon>Planorbidae</taxon>
        <taxon>Biomphalaria</taxon>
    </lineage>
</organism>
<protein>
    <recommendedName>
        <fullName evidence="5">YTH domain-containing protein</fullName>
    </recommendedName>
</protein>
<name>A0A2C9JUD0_BIOGL</name>
<feature type="compositionally biased region" description="Polar residues" evidence="4">
    <location>
        <begin position="310"/>
        <end position="332"/>
    </location>
</feature>
<feature type="compositionally biased region" description="Pro residues" evidence="4">
    <location>
        <begin position="297"/>
        <end position="306"/>
    </location>
</feature>
<reference evidence="6" key="1">
    <citation type="submission" date="2020-05" db="UniProtKB">
        <authorList>
            <consortium name="EnsemblMetazoa"/>
        </authorList>
    </citation>
    <scope>IDENTIFICATION</scope>
    <source>
        <strain evidence="6">BB02</strain>
    </source>
</reference>
<feature type="compositionally biased region" description="Low complexity" evidence="4">
    <location>
        <begin position="338"/>
        <end position="358"/>
    </location>
</feature>
<dbReference type="Pfam" id="PF04146">
    <property type="entry name" value="YTH"/>
    <property type="match status" value="1"/>
</dbReference>
<dbReference type="EnsemblMetazoa" id="BGLB008206-RB">
    <property type="protein sequence ID" value="BGLB008206-PB"/>
    <property type="gene ID" value="BGLB008206"/>
</dbReference>
<dbReference type="Gene3D" id="3.10.590.10">
    <property type="entry name" value="ph1033 like domains"/>
    <property type="match status" value="1"/>
</dbReference>
<dbReference type="AlphaFoldDB" id="A0A2C9JUD0"/>
<dbReference type="RefSeq" id="XP_013083543.2">
    <property type="nucleotide sequence ID" value="XM_013228089.2"/>
</dbReference>
<dbReference type="GO" id="GO:0003729">
    <property type="term" value="F:mRNA binding"/>
    <property type="evidence" value="ECO:0007669"/>
    <property type="project" value="TreeGrafter"/>
</dbReference>
<dbReference type="PROSITE" id="PS50882">
    <property type="entry name" value="YTH"/>
    <property type="match status" value="1"/>
</dbReference>
<sequence>MSANVDQRSKGQPNQVSNGAGKDVMKEDDMYLPPPPHVRSWSEQAPDNAYVPPIPNAGVSESFFQSYYPSNLSYPFMNQGIGGSEGPWSNGADTMFGMGYDYSNVYGGFGFPFNNWEYATSDYWGTTQPVRKDQRGYSSEDPYYPPEMMPPDNYGMMNGASAPPEPQEPIGTVEQGMRGMTLASPSSSTMDSGRKKIDYSQPPVMSDGFGGGDTSQMMSSSHSQSLQSSMMGGGGTGGSSQSQSKKSTWAAIASQPARPQQQLRPRTIPRAPAHPNKPHNMDIGTWDGRGNPNKASVPPPQPPSSQPPQARQSWANTTPRARQIQPHSTSGPGNEPTVSSTNLNSNNNSSSVSAVPVVQGNHSPPYSTNYNQSSGGASSNRSSTNNCATTNGESSHSNPPVSSHPVLDQLKSSNLYNPKEFNLNPRSARFFIIKSYSEDDIHRSIKYNIWCSTDHGNKRLDQAFREREGKGPVYLIYSVNGSGHFCGIAQMMSPVDYNKSAGVWAQDKWKGQFVVKWVYVKDVPNSQLRHIRLENNENKPVTNSRDTQEVPPEKGKQVLRIVHSYKHTTSIFDDFIHYEKRQEEDAHSGTAHRETRNERGDHRGGDREHRGGGGSDRDRGDRDRVDRDRRDGPPGNRNRENRRGGHDGGSGGGRPGRQE</sequence>
<feature type="region of interest" description="Disordered" evidence="4">
    <location>
        <begin position="180"/>
        <end position="407"/>
    </location>
</feature>
<feature type="compositionally biased region" description="Low complexity" evidence="4">
    <location>
        <begin position="215"/>
        <end position="230"/>
    </location>
</feature>
<dbReference type="GO" id="GO:1990247">
    <property type="term" value="F:N6-methyladenosine-containing RNA reader activity"/>
    <property type="evidence" value="ECO:0007669"/>
    <property type="project" value="TreeGrafter"/>
</dbReference>